<keyword evidence="1" id="KW-0694">RNA-binding</keyword>
<feature type="region of interest" description="Disordered" evidence="2">
    <location>
        <begin position="462"/>
        <end position="512"/>
    </location>
</feature>
<dbReference type="OMA" id="ENHSMFC"/>
<dbReference type="InterPro" id="IPR012677">
    <property type="entry name" value="Nucleotide-bd_a/b_plait_sf"/>
</dbReference>
<dbReference type="InterPro" id="IPR035979">
    <property type="entry name" value="RBD_domain_sf"/>
</dbReference>
<name>M3IHL1_CANMX</name>
<dbReference type="PROSITE" id="PS50102">
    <property type="entry name" value="RRM"/>
    <property type="match status" value="2"/>
</dbReference>
<evidence type="ECO:0000256" key="1">
    <source>
        <dbReference type="PROSITE-ProRule" id="PRU00176"/>
    </source>
</evidence>
<dbReference type="Gene3D" id="3.30.70.330">
    <property type="match status" value="2"/>
</dbReference>
<feature type="domain" description="RRM" evidence="3">
    <location>
        <begin position="290"/>
        <end position="364"/>
    </location>
</feature>
<accession>M3IHL1</accession>
<proteinExistence type="predicted"/>
<organism evidence="4 5">
    <name type="scientific">Candida maltosa (strain Xu316)</name>
    <name type="common">Yeast</name>
    <dbReference type="NCBI Taxonomy" id="1245528"/>
    <lineage>
        <taxon>Eukaryota</taxon>
        <taxon>Fungi</taxon>
        <taxon>Dikarya</taxon>
        <taxon>Ascomycota</taxon>
        <taxon>Saccharomycotina</taxon>
        <taxon>Pichiomycetes</taxon>
        <taxon>Debaryomycetaceae</taxon>
        <taxon>Candida/Lodderomyces clade</taxon>
        <taxon>Candida</taxon>
    </lineage>
</organism>
<dbReference type="Proteomes" id="UP000011777">
    <property type="component" value="Unassembled WGS sequence"/>
</dbReference>
<evidence type="ECO:0000313" key="5">
    <source>
        <dbReference type="Proteomes" id="UP000011777"/>
    </source>
</evidence>
<dbReference type="eggNOG" id="ENOG502QUGB">
    <property type="taxonomic scope" value="Eukaryota"/>
</dbReference>
<sequence length="633" mass="69943">MKLENSTIGSNSSESVSSEFVESSFPQLENTSSPKENINTLSLYSNKHWLNTAESNSSSFTSNTDKSKNKLKQQINNMATSTTKDSEIATSFIRARPSACVFVASLCSSMSDDELCFSVTNHFSQWGKLATVKVLRDTSNRPYAFVQYTTDEDSKLAIENGHNSILDGRNIRCEAAKVNRTLFISSRSFLTHELVESIFSQFGEVEDLVPSTSKGDIYTTANDAKGYKNWFCKFVYRDDAIRAYANLTEEGIYKIDWTQNIDKSRVPKNVDEEESEEGSENETKVKFDKYSIFVGQLSSEVTDEKLCERFERHGEIVDLKLVKRTNNTFAFIKFKEESSAAGAVERENHSMFCGKTMHVQYRETHTPAPVRSKNFSTNGIALAPPPINLNKKSFDKKEFAGKSSSPENKPKFNGYPSNTYNRGFNKFKPFKNFKPVNFERKSVKAKPDTTWQASQLSLKSEVVSQTGKRVTRGGGGAMVDGNSPNYSGSQTGSRGSGYSSKNNNNNHTYPPHSTPGYPLFYYVPAENVSFGSSGSSNNGVSPAPAPPAPPPHPPAFYNLYPHYYPAAAHPHGNPTSTGISNSFDNSMSTNLIGSGTGGGSSDYQPVGSHPSYGIANYVYYPTETELASHEKKS</sequence>
<dbReference type="Pfam" id="PF00076">
    <property type="entry name" value="RRM_1"/>
    <property type="match status" value="2"/>
</dbReference>
<dbReference type="GO" id="GO:0003723">
    <property type="term" value="F:RNA binding"/>
    <property type="evidence" value="ECO:0007669"/>
    <property type="project" value="UniProtKB-UniRule"/>
</dbReference>
<dbReference type="PANTHER" id="PTHR23147">
    <property type="entry name" value="SERINE/ARGININE RICH SPLICING FACTOR"/>
    <property type="match status" value="1"/>
</dbReference>
<dbReference type="OrthoDB" id="410044at2759"/>
<dbReference type="CDD" id="cd12453">
    <property type="entry name" value="RRM1_RIM4_like"/>
    <property type="match status" value="1"/>
</dbReference>
<dbReference type="InterPro" id="IPR034352">
    <property type="entry name" value="Rim4_RRM1"/>
</dbReference>
<evidence type="ECO:0000256" key="2">
    <source>
        <dbReference type="SAM" id="MobiDB-lite"/>
    </source>
</evidence>
<feature type="domain" description="RRM" evidence="3">
    <location>
        <begin position="99"/>
        <end position="178"/>
    </location>
</feature>
<feature type="region of interest" description="Disordered" evidence="2">
    <location>
        <begin position="391"/>
        <end position="417"/>
    </location>
</feature>
<dbReference type="AlphaFoldDB" id="M3IHL1"/>
<dbReference type="InterPro" id="IPR050907">
    <property type="entry name" value="SRSF"/>
</dbReference>
<dbReference type="InterPro" id="IPR000504">
    <property type="entry name" value="RRM_dom"/>
</dbReference>
<reference evidence="4 5" key="1">
    <citation type="submission" date="2013-02" db="EMBL/GenBank/DDBJ databases">
        <title>Genome sequence of Candida maltosa Xu316, a potential industrial strain for xylitol and ethanol production.</title>
        <authorList>
            <person name="Yu J."/>
            <person name="Wang Q."/>
            <person name="Geng X."/>
            <person name="Bao W."/>
            <person name="He P."/>
            <person name="Cai J."/>
        </authorList>
    </citation>
    <scope>NUCLEOTIDE SEQUENCE [LARGE SCALE GENOMIC DNA]</scope>
    <source>
        <strain evidence="5">Xu316</strain>
    </source>
</reference>
<protein>
    <submittedName>
        <fullName evidence="4">RNA-binding protein, putative</fullName>
    </submittedName>
</protein>
<dbReference type="SUPFAM" id="SSF54928">
    <property type="entry name" value="RNA-binding domain, RBD"/>
    <property type="match status" value="2"/>
</dbReference>
<dbReference type="SMART" id="SM00360">
    <property type="entry name" value="RRM"/>
    <property type="match status" value="2"/>
</dbReference>
<dbReference type="EMBL" id="AOGT01002318">
    <property type="protein sequence ID" value="EMG45811.1"/>
    <property type="molecule type" value="Genomic_DNA"/>
</dbReference>
<dbReference type="STRING" id="1245528.M3IHL1"/>
<keyword evidence="5" id="KW-1185">Reference proteome</keyword>
<comment type="caution">
    <text evidence="4">The sequence shown here is derived from an EMBL/GenBank/DDBJ whole genome shotgun (WGS) entry which is preliminary data.</text>
</comment>
<evidence type="ECO:0000259" key="3">
    <source>
        <dbReference type="PROSITE" id="PS50102"/>
    </source>
</evidence>
<feature type="compositionally biased region" description="Polar residues" evidence="2">
    <location>
        <begin position="482"/>
        <end position="501"/>
    </location>
</feature>
<evidence type="ECO:0000313" key="4">
    <source>
        <dbReference type="EMBL" id="EMG45811.1"/>
    </source>
</evidence>
<dbReference type="HOGENOM" id="CLU_016668_2_0_1"/>
<gene>
    <name evidence="4" type="ORF">G210_3977</name>
</gene>